<evidence type="ECO:0000256" key="2">
    <source>
        <dbReference type="ARBA" id="ARBA00022617"/>
    </source>
</evidence>
<name>A0A286IAH2_9HYPH</name>
<dbReference type="Pfam" id="PF00034">
    <property type="entry name" value="Cytochrom_C"/>
    <property type="match status" value="1"/>
</dbReference>
<evidence type="ECO:0000256" key="1">
    <source>
        <dbReference type="ARBA" id="ARBA00022448"/>
    </source>
</evidence>
<dbReference type="InterPro" id="IPR009056">
    <property type="entry name" value="Cyt_c-like_dom"/>
</dbReference>
<keyword evidence="5 6" id="KW-0408">Iron</keyword>
<dbReference type="PRINTS" id="PR00604">
    <property type="entry name" value="CYTCHRMECIAB"/>
</dbReference>
<dbReference type="GO" id="GO:0020037">
    <property type="term" value="F:heme binding"/>
    <property type="evidence" value="ECO:0007669"/>
    <property type="project" value="InterPro"/>
</dbReference>
<keyword evidence="4" id="KW-0249">Electron transport</keyword>
<gene>
    <name evidence="8" type="ORF">SAMN05877838_2002</name>
</gene>
<dbReference type="GO" id="GO:0009055">
    <property type="term" value="F:electron transfer activity"/>
    <property type="evidence" value="ECO:0007669"/>
    <property type="project" value="InterPro"/>
</dbReference>
<evidence type="ECO:0000259" key="7">
    <source>
        <dbReference type="PROSITE" id="PS51007"/>
    </source>
</evidence>
<dbReference type="OrthoDB" id="9805828at2"/>
<dbReference type="AlphaFoldDB" id="A0A286IAH2"/>
<accession>A0A286IAH2</accession>
<sequence length="203" mass="21229">MNSSYFNTAAGAFLGILFVLMSLSIVSDGIYDTAEPETEGFMIEVAEGSGDTGAAEEEAEPELIAPLLVSADPAKGESVFKKCAACHSNDSSNANKVGPGLWNIVNRPVAANDGFNYSAAMVEFAEGGSVLWDYEHLSGFLAAPKKYIKGTAMGFAGIKKIDERADLIAYLRTLADSPEPLPAATDVTAVPADEAVEAPADSQ</sequence>
<feature type="domain" description="Cytochrome c" evidence="7">
    <location>
        <begin position="71"/>
        <end position="175"/>
    </location>
</feature>
<evidence type="ECO:0000313" key="8">
    <source>
        <dbReference type="EMBL" id="SOE17115.1"/>
    </source>
</evidence>
<reference evidence="9" key="1">
    <citation type="submission" date="2017-08" db="EMBL/GenBank/DDBJ databases">
        <authorList>
            <person name="Varghese N."/>
            <person name="Submissions S."/>
        </authorList>
    </citation>
    <scope>NUCLEOTIDE SEQUENCE [LARGE SCALE GENOMIC DNA]</scope>
    <source>
        <strain evidence="9">KCTC 23107</strain>
    </source>
</reference>
<dbReference type="InterPro" id="IPR036909">
    <property type="entry name" value="Cyt_c-like_dom_sf"/>
</dbReference>
<dbReference type="InterPro" id="IPR002327">
    <property type="entry name" value="Cyt_c_1A/1B"/>
</dbReference>
<keyword evidence="1" id="KW-0813">Transport</keyword>
<proteinExistence type="predicted"/>
<dbReference type="EMBL" id="OCPC01000002">
    <property type="protein sequence ID" value="SOE17115.1"/>
    <property type="molecule type" value="Genomic_DNA"/>
</dbReference>
<evidence type="ECO:0000256" key="5">
    <source>
        <dbReference type="ARBA" id="ARBA00023004"/>
    </source>
</evidence>
<dbReference type="GO" id="GO:0046872">
    <property type="term" value="F:metal ion binding"/>
    <property type="evidence" value="ECO:0007669"/>
    <property type="project" value="UniProtKB-KW"/>
</dbReference>
<dbReference type="SUPFAM" id="SSF46626">
    <property type="entry name" value="Cytochrome c"/>
    <property type="match status" value="1"/>
</dbReference>
<dbReference type="RefSeq" id="WP_097107366.1">
    <property type="nucleotide sequence ID" value="NZ_OCPC01000002.1"/>
</dbReference>
<keyword evidence="3 6" id="KW-0479">Metal-binding</keyword>
<organism evidence="8 9">
    <name type="scientific">Hoeflea halophila</name>
    <dbReference type="NCBI Taxonomy" id="714899"/>
    <lineage>
        <taxon>Bacteria</taxon>
        <taxon>Pseudomonadati</taxon>
        <taxon>Pseudomonadota</taxon>
        <taxon>Alphaproteobacteria</taxon>
        <taxon>Hyphomicrobiales</taxon>
        <taxon>Rhizobiaceae</taxon>
        <taxon>Hoeflea</taxon>
    </lineage>
</organism>
<evidence type="ECO:0000256" key="3">
    <source>
        <dbReference type="ARBA" id="ARBA00022723"/>
    </source>
</evidence>
<evidence type="ECO:0000256" key="6">
    <source>
        <dbReference type="PROSITE-ProRule" id="PRU00433"/>
    </source>
</evidence>
<dbReference type="PANTHER" id="PTHR11961">
    <property type="entry name" value="CYTOCHROME C"/>
    <property type="match status" value="1"/>
</dbReference>
<keyword evidence="9" id="KW-1185">Reference proteome</keyword>
<evidence type="ECO:0000313" key="9">
    <source>
        <dbReference type="Proteomes" id="UP000219465"/>
    </source>
</evidence>
<dbReference type="Gene3D" id="1.10.760.10">
    <property type="entry name" value="Cytochrome c-like domain"/>
    <property type="match status" value="1"/>
</dbReference>
<protein>
    <submittedName>
        <fullName evidence="8">Cytochrome c</fullName>
    </submittedName>
</protein>
<keyword evidence="2 6" id="KW-0349">Heme</keyword>
<dbReference type="Proteomes" id="UP000219465">
    <property type="component" value="Unassembled WGS sequence"/>
</dbReference>
<evidence type="ECO:0000256" key="4">
    <source>
        <dbReference type="ARBA" id="ARBA00022982"/>
    </source>
</evidence>
<dbReference type="PROSITE" id="PS51007">
    <property type="entry name" value="CYTC"/>
    <property type="match status" value="1"/>
</dbReference>